<feature type="region of interest" description="Disordered" evidence="1">
    <location>
        <begin position="141"/>
        <end position="176"/>
    </location>
</feature>
<evidence type="ECO:0000256" key="1">
    <source>
        <dbReference type="SAM" id="MobiDB-lite"/>
    </source>
</evidence>
<dbReference type="AlphaFoldDB" id="A0A699I6S0"/>
<gene>
    <name evidence="2" type="ORF">Tci_501352</name>
</gene>
<proteinExistence type="predicted"/>
<protein>
    <submittedName>
        <fullName evidence="2">Uncharacterized protein</fullName>
    </submittedName>
</protein>
<organism evidence="2">
    <name type="scientific">Tanacetum cinerariifolium</name>
    <name type="common">Dalmatian daisy</name>
    <name type="synonym">Chrysanthemum cinerariifolium</name>
    <dbReference type="NCBI Taxonomy" id="118510"/>
    <lineage>
        <taxon>Eukaryota</taxon>
        <taxon>Viridiplantae</taxon>
        <taxon>Streptophyta</taxon>
        <taxon>Embryophyta</taxon>
        <taxon>Tracheophyta</taxon>
        <taxon>Spermatophyta</taxon>
        <taxon>Magnoliopsida</taxon>
        <taxon>eudicotyledons</taxon>
        <taxon>Gunneridae</taxon>
        <taxon>Pentapetalae</taxon>
        <taxon>asterids</taxon>
        <taxon>campanulids</taxon>
        <taxon>Asterales</taxon>
        <taxon>Asteraceae</taxon>
        <taxon>Asteroideae</taxon>
        <taxon>Anthemideae</taxon>
        <taxon>Anthemidinae</taxon>
        <taxon>Tanacetum</taxon>
    </lineage>
</organism>
<evidence type="ECO:0000313" key="2">
    <source>
        <dbReference type="EMBL" id="GEZ29379.1"/>
    </source>
</evidence>
<name>A0A699I6S0_TANCI</name>
<reference evidence="2" key="1">
    <citation type="journal article" date="2019" name="Sci. Rep.">
        <title>Draft genome of Tanacetum cinerariifolium, the natural source of mosquito coil.</title>
        <authorList>
            <person name="Yamashiro T."/>
            <person name="Shiraishi A."/>
            <person name="Satake H."/>
            <person name="Nakayama K."/>
        </authorList>
    </citation>
    <scope>NUCLEOTIDE SEQUENCE</scope>
</reference>
<feature type="compositionally biased region" description="Low complexity" evidence="1">
    <location>
        <begin position="146"/>
        <end position="157"/>
    </location>
</feature>
<comment type="caution">
    <text evidence="2">The sequence shown here is derived from an EMBL/GenBank/DDBJ whole genome shotgun (WGS) entry which is preliminary data.</text>
</comment>
<accession>A0A699I6S0</accession>
<dbReference type="EMBL" id="BKCJ010262014">
    <property type="protein sequence ID" value="GEZ29379.1"/>
    <property type="molecule type" value="Genomic_DNA"/>
</dbReference>
<feature type="non-terminal residue" evidence="2">
    <location>
        <position position="199"/>
    </location>
</feature>
<sequence>MIEGNKWLWPIEWDNRFEEVTNVPMPNLLPEENDKTVQADKKGRGVTFSIKEACVVFTIIPRQHLFYGLLLKNEVDGLNIKSTSNVLEAAGIWDLKVNNFSYYRGSAFCLKLLYGDGSGISDWSQESLMIQRKKRKDYDTKRGRHFTSASSSSAFDHPSFHHHIDDDNNENDEEKGYPRGALLQAFLFPQESSKLANFR</sequence>